<dbReference type="Pfam" id="PF01553">
    <property type="entry name" value="Acyltransferase"/>
    <property type="match status" value="1"/>
</dbReference>
<gene>
    <name evidence="14" type="ORF">PSAL00342_LOCUS1908</name>
</gene>
<keyword evidence="3" id="KW-0808">Transferase</keyword>
<comment type="subcellular location">
    <subcellularLocation>
        <location evidence="1">Mitochondrion inner membrane</location>
        <topology evidence="1">Peripheral membrane protein</topology>
        <orientation evidence="1">Intermembrane side</orientation>
    </subcellularLocation>
    <subcellularLocation>
        <location evidence="10">Mitochondrion outer membrane</location>
        <topology evidence="10">Peripheral membrane protein</topology>
        <orientation evidence="10">Intermembrane side</orientation>
    </subcellularLocation>
</comment>
<comment type="similarity">
    <text evidence="2 12">Belongs to the taffazin family.</text>
</comment>
<proteinExistence type="inferred from homology"/>
<evidence type="ECO:0000256" key="1">
    <source>
        <dbReference type="ARBA" id="ARBA00004137"/>
    </source>
</evidence>
<comment type="catalytic activity">
    <reaction evidence="11">
        <text>1'-[1,2-diacyl-sn-glycero-3-phospho],3'-[1-acyl-sn-glycero-3-phospho]-glycerol + a 1,2-diacyl-sn-glycero-3-phosphocholine = a cardiolipin + a 1-acyl-sn-glycero-3-phosphocholine</text>
        <dbReference type="Rhea" id="RHEA:33731"/>
        <dbReference type="ChEBI" id="CHEBI:57643"/>
        <dbReference type="ChEBI" id="CHEBI:58168"/>
        <dbReference type="ChEBI" id="CHEBI:62237"/>
        <dbReference type="ChEBI" id="CHEBI:64743"/>
    </reaction>
    <physiologicalReaction direction="left-to-right" evidence="11">
        <dbReference type="Rhea" id="RHEA:33732"/>
    </physiologicalReaction>
    <physiologicalReaction direction="right-to-left" evidence="11">
        <dbReference type="Rhea" id="RHEA:33733"/>
    </physiologicalReaction>
</comment>
<evidence type="ECO:0000256" key="12">
    <source>
        <dbReference type="RuleBase" id="RU365062"/>
    </source>
</evidence>
<dbReference type="GO" id="GO:0005741">
    <property type="term" value="C:mitochondrial outer membrane"/>
    <property type="evidence" value="ECO:0007669"/>
    <property type="project" value="UniProtKB-SubCell"/>
</dbReference>
<dbReference type="GO" id="GO:0006644">
    <property type="term" value="P:phospholipid metabolic process"/>
    <property type="evidence" value="ECO:0007669"/>
    <property type="project" value="InterPro"/>
</dbReference>
<keyword evidence="6" id="KW-0443">Lipid metabolism</keyword>
<evidence type="ECO:0000256" key="5">
    <source>
        <dbReference type="ARBA" id="ARBA00022792"/>
    </source>
</evidence>
<dbReference type="InterPro" id="IPR002123">
    <property type="entry name" value="Plipid/glycerol_acylTrfase"/>
</dbReference>
<evidence type="ECO:0000256" key="2">
    <source>
        <dbReference type="ARBA" id="ARBA00010524"/>
    </source>
</evidence>
<dbReference type="CDD" id="cd07989">
    <property type="entry name" value="LPLAT_AGPAT-like"/>
    <property type="match status" value="1"/>
</dbReference>
<organism evidence="14">
    <name type="scientific">Picocystis salinarum</name>
    <dbReference type="NCBI Taxonomy" id="88271"/>
    <lineage>
        <taxon>Eukaryota</taxon>
        <taxon>Viridiplantae</taxon>
        <taxon>Chlorophyta</taxon>
        <taxon>Picocystophyceae</taxon>
        <taxon>Picocystales</taxon>
        <taxon>Picocystaceae</taxon>
        <taxon>Picocystis</taxon>
    </lineage>
</organism>
<evidence type="ECO:0000313" key="14">
    <source>
        <dbReference type="EMBL" id="CAE0608091.1"/>
    </source>
</evidence>
<evidence type="ECO:0000256" key="7">
    <source>
        <dbReference type="ARBA" id="ARBA00023128"/>
    </source>
</evidence>
<feature type="domain" description="Phospholipid/glycerol acyltransferase" evidence="13">
    <location>
        <begin position="157"/>
        <end position="282"/>
    </location>
</feature>
<dbReference type="GO" id="GO:0005743">
    <property type="term" value="C:mitochondrial inner membrane"/>
    <property type="evidence" value="ECO:0007669"/>
    <property type="project" value="UniProtKB-SubCell"/>
</dbReference>
<keyword evidence="7" id="KW-0496">Mitochondrion</keyword>
<keyword evidence="9" id="KW-0012">Acyltransferase</keyword>
<keyword evidence="5" id="KW-0999">Mitochondrion inner membrane</keyword>
<evidence type="ECO:0000256" key="11">
    <source>
        <dbReference type="ARBA" id="ARBA00047906"/>
    </source>
</evidence>
<evidence type="ECO:0000256" key="6">
    <source>
        <dbReference type="ARBA" id="ARBA00023098"/>
    </source>
</evidence>
<accession>A0A7S3XBH8</accession>
<dbReference type="PRINTS" id="PR00979">
    <property type="entry name" value="TAFAZZIN"/>
</dbReference>
<dbReference type="PANTHER" id="PTHR12497:SF0">
    <property type="entry name" value="TAFAZZIN"/>
    <property type="match status" value="1"/>
</dbReference>
<dbReference type="SMART" id="SM00563">
    <property type="entry name" value="PlsC"/>
    <property type="match status" value="1"/>
</dbReference>
<dbReference type="SUPFAM" id="SSF69593">
    <property type="entry name" value="Glycerol-3-phosphate (1)-acyltransferase"/>
    <property type="match status" value="1"/>
</dbReference>
<keyword evidence="8" id="KW-0472">Membrane</keyword>
<evidence type="ECO:0000256" key="3">
    <source>
        <dbReference type="ARBA" id="ARBA00022679"/>
    </source>
</evidence>
<evidence type="ECO:0000256" key="10">
    <source>
        <dbReference type="ARBA" id="ARBA00024323"/>
    </source>
</evidence>
<evidence type="ECO:0000259" key="13">
    <source>
        <dbReference type="SMART" id="SM00563"/>
    </source>
</evidence>
<reference evidence="14" key="1">
    <citation type="submission" date="2021-01" db="EMBL/GenBank/DDBJ databases">
        <authorList>
            <person name="Corre E."/>
            <person name="Pelletier E."/>
            <person name="Niang G."/>
            <person name="Scheremetjew M."/>
            <person name="Finn R."/>
            <person name="Kale V."/>
            <person name="Holt S."/>
            <person name="Cochrane G."/>
            <person name="Meng A."/>
            <person name="Brown T."/>
            <person name="Cohen L."/>
        </authorList>
    </citation>
    <scope>NUCLEOTIDE SEQUENCE</scope>
    <source>
        <strain evidence="14">CCMP1897</strain>
    </source>
</reference>
<keyword evidence="4" id="KW-1000">Mitochondrion outer membrane</keyword>
<dbReference type="AlphaFoldDB" id="A0A7S3XBH8"/>
<dbReference type="PANTHER" id="PTHR12497">
    <property type="entry name" value="TAZ PROTEIN TAFAZZIN"/>
    <property type="match status" value="1"/>
</dbReference>
<dbReference type="EMBL" id="HBIS01002142">
    <property type="protein sequence ID" value="CAE0608091.1"/>
    <property type="molecule type" value="Transcribed_RNA"/>
</dbReference>
<evidence type="ECO:0000256" key="8">
    <source>
        <dbReference type="ARBA" id="ARBA00023136"/>
    </source>
</evidence>
<dbReference type="GO" id="GO:0008374">
    <property type="term" value="F:O-acyltransferase activity"/>
    <property type="evidence" value="ECO:0007669"/>
    <property type="project" value="TreeGrafter"/>
</dbReference>
<evidence type="ECO:0000256" key="9">
    <source>
        <dbReference type="ARBA" id="ARBA00023315"/>
    </source>
</evidence>
<evidence type="ECO:0000256" key="4">
    <source>
        <dbReference type="ARBA" id="ARBA00022787"/>
    </source>
</evidence>
<sequence length="437" mass="48345">MPGHTAVAPALQKYKELLLKLKGSRFVDERAWQLHLQAKEKREELREAAHDAVVRVFQGNTVYQRFREVVLRGRAAVARRRQAVANLLPNRKGYAHARNLEQLAGKDTALHNLLRSAALAAVGGASRFFMLHLNNTQVQGSEHLYEALQHRKPGQALITVSNHVAAMDDPLVSAAIVPSELIFNGDQLRWTLCATDRCFKNPVMSTFFRTVKVLPVERGAGLEQAGMQVAYSKIQKGDWVHIFPEGKRSEDGRIGKVKRGIGRMVAAADIPPVVVPFVHTGMENVMPKGAMFPCMGNTVKVIVGEPIPVDDLLWNYSRGVVTEDELFHGVTNRVELAMCNLRARLEGRSLDLPAAETVRSTNRQLRRYEVRTSWQSKGLAPVPTGGWSTMAALRAARAAVGSLPDLVQEGAIRQASQRMLDRHFARSTSLLSHTALG</sequence>
<dbReference type="InterPro" id="IPR000872">
    <property type="entry name" value="Tafazzin"/>
</dbReference>
<name>A0A7S3XBH8_9CHLO</name>
<protein>
    <recommendedName>
        <fullName evidence="12">Tafazzin family protein</fullName>
    </recommendedName>
</protein>